<evidence type="ECO:0000313" key="4">
    <source>
        <dbReference type="Proteomes" id="UP000175669"/>
    </source>
</evidence>
<dbReference type="Proteomes" id="UP000175669">
    <property type="component" value="Unassembled WGS sequence"/>
</dbReference>
<dbReference type="InterPro" id="IPR012338">
    <property type="entry name" value="Beta-lactam/transpept-like"/>
</dbReference>
<keyword evidence="1" id="KW-1133">Transmembrane helix</keyword>
<dbReference type="InterPro" id="IPR050789">
    <property type="entry name" value="Diverse_Enzym_Activities"/>
</dbReference>
<dbReference type="PANTHER" id="PTHR43283">
    <property type="entry name" value="BETA-LACTAMASE-RELATED"/>
    <property type="match status" value="1"/>
</dbReference>
<evidence type="ECO:0000256" key="1">
    <source>
        <dbReference type="SAM" id="Phobius"/>
    </source>
</evidence>
<keyword evidence="4" id="KW-1185">Reference proteome</keyword>
<feature type="transmembrane region" description="Helical" evidence="1">
    <location>
        <begin position="7"/>
        <end position="30"/>
    </location>
</feature>
<dbReference type="STRING" id="1524254.PHACT_08375"/>
<feature type="transmembrane region" description="Helical" evidence="1">
    <location>
        <begin position="390"/>
        <end position="410"/>
    </location>
</feature>
<protein>
    <recommendedName>
        <fullName evidence="2">Beta-lactamase-related domain-containing protein</fullName>
    </recommendedName>
</protein>
<comment type="caution">
    <text evidence="3">The sequence shown here is derived from an EMBL/GenBank/DDBJ whole genome shotgun (WGS) entry which is preliminary data.</text>
</comment>
<reference evidence="4" key="1">
    <citation type="submission" date="2016-07" db="EMBL/GenBank/DDBJ databases">
        <authorList>
            <person name="Florea S."/>
            <person name="Webb J.S."/>
            <person name="Jaromczyk J."/>
            <person name="Schardl C.L."/>
        </authorList>
    </citation>
    <scope>NUCLEOTIDE SEQUENCE [LARGE SCALE GENOMIC DNA]</scope>
    <source>
        <strain evidence="4">KCTC 42131</strain>
    </source>
</reference>
<gene>
    <name evidence="3" type="ORF">PHACT_08375</name>
</gene>
<proteinExistence type="predicted"/>
<dbReference type="Gene3D" id="3.40.710.10">
    <property type="entry name" value="DD-peptidase/beta-lactamase superfamily"/>
    <property type="match status" value="1"/>
</dbReference>
<sequence length="419" mass="46201">MFYLKLTIGSILAVACWMGMVFFSAFYGWWMQPIASPGNSEQFFEYASNRLEVENPGNSAFVLIENGHITGEYYSSGSDQINRDTAFSTASMSKWFTAFGVMKLVENGELDLDKPISEYLSRWELPPGQFDNNQVTVRGLLSHTAGFNDGLGFGDYEADEELPTLEESLTNPRASSDRDISIAVSYAPGSEWRYSGGGYLLLELVVEEVTGQSFEDYMRESVFGPLEMNRSGYGYIGNYENNAGSYGRNGEKAPAYQYASKAATAFVTSISDLSKFVMSQVSSSQNSNTLSVDTIEKMREPHGRTSGFDIWGLGTILYSPTESGDFVFGHDGANDPAINTTARINPDTSDAIVILETGHPSLATNIASEWVLWQTGYPDVLDNDAVIASMYLPALIGTFAIFLLFSYLGFRHYSKRRAA</sequence>
<dbReference type="PROSITE" id="PS51257">
    <property type="entry name" value="PROKAR_LIPOPROTEIN"/>
    <property type="match status" value="1"/>
</dbReference>
<dbReference type="RefSeq" id="WP_070116797.1">
    <property type="nucleotide sequence ID" value="NZ_MASR01000001.1"/>
</dbReference>
<name>A0A1E8CL73_9GAMM</name>
<evidence type="ECO:0000313" key="3">
    <source>
        <dbReference type="EMBL" id="OFE13153.1"/>
    </source>
</evidence>
<dbReference type="EMBL" id="MASR01000001">
    <property type="protein sequence ID" value="OFE13153.1"/>
    <property type="molecule type" value="Genomic_DNA"/>
</dbReference>
<organism evidence="3 4">
    <name type="scientific">Pseudohongiella acticola</name>
    <dbReference type="NCBI Taxonomy" id="1524254"/>
    <lineage>
        <taxon>Bacteria</taxon>
        <taxon>Pseudomonadati</taxon>
        <taxon>Pseudomonadota</taxon>
        <taxon>Gammaproteobacteria</taxon>
        <taxon>Pseudomonadales</taxon>
        <taxon>Pseudohongiellaceae</taxon>
        <taxon>Pseudohongiella</taxon>
    </lineage>
</organism>
<feature type="domain" description="Beta-lactamase-related" evidence="2">
    <location>
        <begin position="62"/>
        <end position="361"/>
    </location>
</feature>
<accession>A0A1E8CL73</accession>
<dbReference type="Pfam" id="PF00144">
    <property type="entry name" value="Beta-lactamase"/>
    <property type="match status" value="1"/>
</dbReference>
<keyword evidence="1" id="KW-0812">Transmembrane</keyword>
<dbReference type="InterPro" id="IPR001466">
    <property type="entry name" value="Beta-lactam-related"/>
</dbReference>
<keyword evidence="1" id="KW-0472">Membrane</keyword>
<evidence type="ECO:0000259" key="2">
    <source>
        <dbReference type="Pfam" id="PF00144"/>
    </source>
</evidence>
<dbReference type="PANTHER" id="PTHR43283:SF18">
    <property type="match status" value="1"/>
</dbReference>
<dbReference type="AlphaFoldDB" id="A0A1E8CL73"/>
<dbReference type="OrthoDB" id="9799367at2"/>
<dbReference type="SUPFAM" id="SSF56601">
    <property type="entry name" value="beta-lactamase/transpeptidase-like"/>
    <property type="match status" value="1"/>
</dbReference>